<proteinExistence type="predicted"/>
<name>A0A1I4L3U2_9GAMM</name>
<reference evidence="2" key="1">
    <citation type="submission" date="2016-10" db="EMBL/GenBank/DDBJ databases">
        <authorList>
            <person name="Varghese N."/>
            <person name="Submissions S."/>
        </authorList>
    </citation>
    <scope>NUCLEOTIDE SEQUENCE [LARGE SCALE GENOMIC DNA]</scope>
    <source>
        <strain evidence="2">CGMCC 1.7061</strain>
    </source>
</reference>
<gene>
    <name evidence="1" type="ORF">SAMN04487963_0246</name>
</gene>
<keyword evidence="1" id="KW-0645">Protease</keyword>
<keyword evidence="1" id="KW-0031">Aminopeptidase</keyword>
<keyword evidence="2" id="KW-1185">Reference proteome</keyword>
<dbReference type="STRING" id="488535.SAMN04487963_0246"/>
<dbReference type="PROSITE" id="PS51257">
    <property type="entry name" value="PROKAR_LIPOPROTEIN"/>
    <property type="match status" value="1"/>
</dbReference>
<evidence type="ECO:0000313" key="1">
    <source>
        <dbReference type="EMBL" id="SFL85591.1"/>
    </source>
</evidence>
<organism evidence="1 2">
    <name type="scientific">Marinobacter zhejiangensis</name>
    <dbReference type="NCBI Taxonomy" id="488535"/>
    <lineage>
        <taxon>Bacteria</taxon>
        <taxon>Pseudomonadati</taxon>
        <taxon>Pseudomonadota</taxon>
        <taxon>Gammaproteobacteria</taxon>
        <taxon>Pseudomonadales</taxon>
        <taxon>Marinobacteraceae</taxon>
        <taxon>Marinobacter</taxon>
    </lineage>
</organism>
<accession>A0A1I4L3U2</accession>
<sequence length="362" mass="41244">MPFRHPMTQLSHASLILLMIAALAGCTSVQYYSQAISGQAALMWSAQPVAAVLNDPEPPPELKAKLATATTALAFASDRLALPVGDAYSDYVAFERPFVVVNLMAVPEFSLTPHQWCYPIVGCQSYRGYFDPDDARDEQAEFDQRQFDTFIGGVTAYSTLGWFDDPLHSGFTRLPDDRMVALIFHELSHRVVYMNGDTAFNESFATAVELEGLRLWLEQMSQPERFQQALTRLQQRNQTLALVADASVRLEAIYQRQQEISPEQLRAEKARQMSQLREDYLALSADWELPGPFGRQPPAFNNAHLALFRQYNQHVPAFRQLLRELNYHFDDFYRAVEALSELTEEQRSKQLATLAQRFDEHL</sequence>
<protein>
    <submittedName>
        <fullName evidence="1">Predicted aminopeptidase</fullName>
    </submittedName>
</protein>
<dbReference type="PIRSF" id="PIRSF029285">
    <property type="entry name" value="Aminopept"/>
    <property type="match status" value="1"/>
</dbReference>
<dbReference type="Pfam" id="PF10023">
    <property type="entry name" value="Aminopep"/>
    <property type="match status" value="1"/>
</dbReference>
<keyword evidence="1" id="KW-0378">Hydrolase</keyword>
<dbReference type="RefSeq" id="WP_245749833.1">
    <property type="nucleotide sequence ID" value="NZ_FOUE01000001.1"/>
</dbReference>
<evidence type="ECO:0000313" key="2">
    <source>
        <dbReference type="Proteomes" id="UP000198519"/>
    </source>
</evidence>
<dbReference type="InterPro" id="IPR014553">
    <property type="entry name" value="Aminopept"/>
</dbReference>
<dbReference type="AlphaFoldDB" id="A0A1I4L3U2"/>
<dbReference type="GO" id="GO:0004177">
    <property type="term" value="F:aminopeptidase activity"/>
    <property type="evidence" value="ECO:0007669"/>
    <property type="project" value="UniProtKB-KW"/>
</dbReference>
<dbReference type="EMBL" id="FOUE01000001">
    <property type="protein sequence ID" value="SFL85591.1"/>
    <property type="molecule type" value="Genomic_DNA"/>
</dbReference>
<dbReference type="Proteomes" id="UP000198519">
    <property type="component" value="Unassembled WGS sequence"/>
</dbReference>